<dbReference type="SUPFAM" id="SSF53850">
    <property type="entry name" value="Periplasmic binding protein-like II"/>
    <property type="match status" value="1"/>
</dbReference>
<reference evidence="6 7" key="1">
    <citation type="submission" date="2024-07" db="EMBL/GenBank/DDBJ databases">
        <title>Description of Labrys sedimenti sp. nov., isolated from a diclofenac-degrading enrichment culture.</title>
        <authorList>
            <person name="Tancsics A."/>
            <person name="Csepanyi A."/>
        </authorList>
    </citation>
    <scope>NUCLEOTIDE SEQUENCE [LARGE SCALE GENOMIC DNA]</scope>
    <source>
        <strain evidence="6 7">LMG 23578</strain>
    </source>
</reference>
<dbReference type="RefSeq" id="WP_367626560.1">
    <property type="nucleotide sequence ID" value="NZ_JBFNQD010000020.1"/>
</dbReference>
<dbReference type="PROSITE" id="PS50931">
    <property type="entry name" value="HTH_LYSR"/>
    <property type="match status" value="1"/>
</dbReference>
<accession>A0ABV3PWF6</accession>
<dbReference type="Gene3D" id="3.40.190.10">
    <property type="entry name" value="Periplasmic binding protein-like II"/>
    <property type="match status" value="2"/>
</dbReference>
<keyword evidence="4" id="KW-0804">Transcription</keyword>
<dbReference type="Pfam" id="PF00126">
    <property type="entry name" value="HTH_1"/>
    <property type="match status" value="1"/>
</dbReference>
<dbReference type="Proteomes" id="UP001555786">
    <property type="component" value="Unassembled WGS sequence"/>
</dbReference>
<dbReference type="SUPFAM" id="SSF46785">
    <property type="entry name" value="Winged helix' DNA-binding domain"/>
    <property type="match status" value="1"/>
</dbReference>
<gene>
    <name evidence="6" type="ORF">ABXS05_30910</name>
</gene>
<feature type="domain" description="HTH lysR-type" evidence="5">
    <location>
        <begin position="6"/>
        <end position="63"/>
    </location>
</feature>
<dbReference type="CDD" id="cd08432">
    <property type="entry name" value="PBP2_GcdR_TrpI_HvrB_AmpR_like"/>
    <property type="match status" value="1"/>
</dbReference>
<comment type="caution">
    <text evidence="6">The sequence shown here is derived from an EMBL/GenBank/DDBJ whole genome shotgun (WGS) entry which is preliminary data.</text>
</comment>
<evidence type="ECO:0000256" key="2">
    <source>
        <dbReference type="ARBA" id="ARBA00023015"/>
    </source>
</evidence>
<protein>
    <submittedName>
        <fullName evidence="6">LysR substrate-binding domain-containing protein</fullName>
    </submittedName>
</protein>
<name>A0ABV3PWF6_9HYPH</name>
<dbReference type="InterPro" id="IPR000847">
    <property type="entry name" value="LysR_HTH_N"/>
</dbReference>
<dbReference type="PANTHER" id="PTHR30537">
    <property type="entry name" value="HTH-TYPE TRANSCRIPTIONAL REGULATOR"/>
    <property type="match status" value="1"/>
</dbReference>
<sequence length="299" mass="32922">MNLDLPPLTWLRAFEASARTLSFTQAAAELHLTQAAVSKHVKALEQHLRRPLFIRRPRGLELTKSGAAYLPKIQDVMERLAIGTREVFGQRRSSVLTLRCAVSFAVNWLAPRLPDYLNRYPGKTIRLLSSVWKDAIDSDDFDLDIQYGNGQWPGFNSRRLTWETITPLCAPSSPPQVTDDLRHHRLLHVLGYHEGWGIWLKAAGALHVDAGSGLHLDTSLTAFELAAQGGGIALGRKSLAEHALASGRLIAPFDLALPIDEAFYLVEPAGNSTHPDAGLFADWLLTVAQASGNVRNRAT</sequence>
<evidence type="ECO:0000256" key="4">
    <source>
        <dbReference type="ARBA" id="ARBA00023163"/>
    </source>
</evidence>
<dbReference type="InterPro" id="IPR036388">
    <property type="entry name" value="WH-like_DNA-bd_sf"/>
</dbReference>
<dbReference type="InterPro" id="IPR036390">
    <property type="entry name" value="WH_DNA-bd_sf"/>
</dbReference>
<evidence type="ECO:0000256" key="3">
    <source>
        <dbReference type="ARBA" id="ARBA00023125"/>
    </source>
</evidence>
<dbReference type="EMBL" id="JBFNQD010000020">
    <property type="protein sequence ID" value="MEW9309990.1"/>
    <property type="molecule type" value="Genomic_DNA"/>
</dbReference>
<organism evidence="6 7">
    <name type="scientific">Labrys neptuniae</name>
    <dbReference type="NCBI Taxonomy" id="376174"/>
    <lineage>
        <taxon>Bacteria</taxon>
        <taxon>Pseudomonadati</taxon>
        <taxon>Pseudomonadota</taxon>
        <taxon>Alphaproteobacteria</taxon>
        <taxon>Hyphomicrobiales</taxon>
        <taxon>Xanthobacteraceae</taxon>
        <taxon>Labrys</taxon>
    </lineage>
</organism>
<dbReference type="PRINTS" id="PR00039">
    <property type="entry name" value="HTHLYSR"/>
</dbReference>
<evidence type="ECO:0000313" key="7">
    <source>
        <dbReference type="Proteomes" id="UP001555786"/>
    </source>
</evidence>
<keyword evidence="3" id="KW-0238">DNA-binding</keyword>
<proteinExistence type="inferred from homology"/>
<comment type="similarity">
    <text evidence="1">Belongs to the LysR transcriptional regulatory family.</text>
</comment>
<evidence type="ECO:0000259" key="5">
    <source>
        <dbReference type="PROSITE" id="PS50931"/>
    </source>
</evidence>
<dbReference type="InterPro" id="IPR058163">
    <property type="entry name" value="LysR-type_TF_proteobact-type"/>
</dbReference>
<dbReference type="Pfam" id="PF03466">
    <property type="entry name" value="LysR_substrate"/>
    <property type="match status" value="1"/>
</dbReference>
<keyword evidence="7" id="KW-1185">Reference proteome</keyword>
<dbReference type="Gene3D" id="1.10.10.10">
    <property type="entry name" value="Winged helix-like DNA-binding domain superfamily/Winged helix DNA-binding domain"/>
    <property type="match status" value="1"/>
</dbReference>
<dbReference type="InterPro" id="IPR005119">
    <property type="entry name" value="LysR_subst-bd"/>
</dbReference>
<evidence type="ECO:0000313" key="6">
    <source>
        <dbReference type="EMBL" id="MEW9309990.1"/>
    </source>
</evidence>
<keyword evidence="2" id="KW-0805">Transcription regulation</keyword>
<dbReference type="PANTHER" id="PTHR30537:SF74">
    <property type="entry name" value="HTH-TYPE TRANSCRIPTIONAL REGULATOR TRPI"/>
    <property type="match status" value="1"/>
</dbReference>
<evidence type="ECO:0000256" key="1">
    <source>
        <dbReference type="ARBA" id="ARBA00009437"/>
    </source>
</evidence>